<reference evidence="3" key="1">
    <citation type="journal article" date="2009" name="Environ. Microbiol.">
        <title>The genome of Polaromonas naphthalenivorans strain CJ2, isolated from coal tar-contaminated sediment, reveals physiological and metabolic versatility and evolution through extensive horizontal gene transfer.</title>
        <authorList>
            <person name="Yagi J.M."/>
            <person name="Sims D."/>
            <person name="Brettin T."/>
            <person name="Bruce D."/>
            <person name="Madsen E.L."/>
        </authorList>
    </citation>
    <scope>NUCLEOTIDE SEQUENCE [LARGE SCALE GENOMIC DNA]</scope>
    <source>
        <strain evidence="3">CJ2</strain>
        <plasmid evidence="3">Plasmid pPNAP01</plasmid>
    </source>
</reference>
<proteinExistence type="predicted"/>
<accession>A1VV37</accession>
<dbReference type="KEGG" id="pna:Pnap_4232"/>
<gene>
    <name evidence="2" type="ordered locus">Pnap_4232</name>
</gene>
<keyword evidence="2" id="KW-0614">Plasmid</keyword>
<evidence type="ECO:0000313" key="3">
    <source>
        <dbReference type="Proteomes" id="UP000000644"/>
    </source>
</evidence>
<feature type="region of interest" description="Disordered" evidence="1">
    <location>
        <begin position="140"/>
        <end position="161"/>
    </location>
</feature>
<feature type="compositionally biased region" description="Low complexity" evidence="1">
    <location>
        <begin position="140"/>
        <end position="156"/>
    </location>
</feature>
<geneLocation type="plasmid" evidence="2 3">
    <name>pPNAP01</name>
</geneLocation>
<dbReference type="EMBL" id="CP000530">
    <property type="protein sequence ID" value="ABM39515.1"/>
    <property type="molecule type" value="Genomic_DNA"/>
</dbReference>
<keyword evidence="3" id="KW-1185">Reference proteome</keyword>
<dbReference type="RefSeq" id="WP_011797888.1">
    <property type="nucleotide sequence ID" value="NC_008757.1"/>
</dbReference>
<evidence type="ECO:0000256" key="1">
    <source>
        <dbReference type="SAM" id="MobiDB-lite"/>
    </source>
</evidence>
<name>A1VV37_POLNA</name>
<protein>
    <submittedName>
        <fullName evidence="2">Lipoprotein</fullName>
    </submittedName>
</protein>
<dbReference type="Proteomes" id="UP000000644">
    <property type="component" value="Plasmid pPNAP01"/>
</dbReference>
<keyword evidence="2" id="KW-0449">Lipoprotein</keyword>
<dbReference type="HOGENOM" id="CLU_015882_1_0_4"/>
<organism evidence="2 3">
    <name type="scientific">Polaromonas naphthalenivorans (strain CJ2)</name>
    <dbReference type="NCBI Taxonomy" id="365044"/>
    <lineage>
        <taxon>Bacteria</taxon>
        <taxon>Pseudomonadati</taxon>
        <taxon>Pseudomonadota</taxon>
        <taxon>Betaproteobacteria</taxon>
        <taxon>Burkholderiales</taxon>
        <taxon>Comamonadaceae</taxon>
        <taxon>Polaromonas</taxon>
    </lineage>
</organism>
<dbReference type="OrthoDB" id="8869029at2"/>
<dbReference type="AlphaFoldDB" id="A1VV37"/>
<evidence type="ECO:0000313" key="2">
    <source>
        <dbReference type="EMBL" id="ABM39515.1"/>
    </source>
</evidence>
<sequence>MRQHLLSLFVTAALATIALPGCGTYNGKQEIKQSLGETRQHIDAMATASNSRARDMGINKFNGQDVGAPWIAGKSIPLSKEVSVPSQLRKNVRTTVLSSECANAVTLRVVANCITDATGLPVRVKADANLPIASFVPRASAGAGPAPAPATRPGEAGNSGANTTRVFTPEAADISLTRLLDTISAVYSVSYRLTNDSALEFYRLDTRTFRIKSLAQKLTAKTTQSTGFDNNSITTFEIKEADAIDAIGKTITAMGTMAGSINVSHETKAVTVTDTPEVLDSIARYLEEENKRLTRRVTLVVDQFYVSDKDNREFSLDWNLVYGALNVSSASRAPTTLAPDTAGAFGAVANTGRFAGSGLLVKALSEQGLMVQQRSFPLSTQNGSPVSIGLPTIFDYVSEVTLTQTNAGAVNSQTAPSVKQKEEKIGTYLTITPEAQDDGQVIISANFQDRTGVLTPYTVQAGGNSSTIQQRNIDEVSNIVRTVVRVGVPTVIGGLSETVDNSKDRRLVDGAPILLGGSDSLKKNRRSMILVVTAVAEDGV</sequence>